<comment type="caution">
    <text evidence="1">The sequence shown here is derived from an EMBL/GenBank/DDBJ whole genome shotgun (WGS) entry which is preliminary data.</text>
</comment>
<protein>
    <submittedName>
        <fullName evidence="1">Uncharacterized protein</fullName>
    </submittedName>
</protein>
<gene>
    <name evidence="1" type="ORF">F9B16_36640</name>
</gene>
<dbReference type="Proteomes" id="UP000483004">
    <property type="component" value="Unassembled WGS sequence"/>
</dbReference>
<name>A0A6L3VRJ7_9ACTN</name>
<dbReference type="EMBL" id="WBMR01000162">
    <property type="protein sequence ID" value="KAB2369628.1"/>
    <property type="molecule type" value="Genomic_DNA"/>
</dbReference>
<dbReference type="AlphaFoldDB" id="A0A6L3VRJ7"/>
<reference evidence="1 2" key="1">
    <citation type="submission" date="2019-09" db="EMBL/GenBank/DDBJ databases">
        <title>Actinomadura physcomitrii sp. nov., a novel actinomycete isolated from moss [Physcomitrium sphaericum (Ludw) Fuernr].</title>
        <authorList>
            <person name="Liu C."/>
            <person name="Zhuang X."/>
        </authorList>
    </citation>
    <scope>NUCLEOTIDE SEQUENCE [LARGE SCALE GENOMIC DNA]</scope>
    <source>
        <strain evidence="1 2">CYP1-1B</strain>
    </source>
</reference>
<accession>A0A6L3VRJ7</accession>
<sequence>MNKPGTPEDLPSPRELLVRAATMAAVEAAVPHDAYSAFFTVNDDGVGHQDGGGNDWALEPLEGGRAVLYGCDHEMSWTRFHEPPLDLLAGAPGWLPLERLADMQAAKELGFVYWYDGTWHRVDYPDGLRDDGLASTVGGTADVVRLLDHVANDVIGARWGGEEVEEDDGLMAALEETVRAAREGALEETLRRAREGALSAESFAWLSNGWEPDLSAALDIARHAGLTPNAPQP</sequence>
<dbReference type="OrthoDB" id="4507101at2"/>
<organism evidence="1 2">
    <name type="scientific">Actinomadura montaniterrae</name>
    <dbReference type="NCBI Taxonomy" id="1803903"/>
    <lineage>
        <taxon>Bacteria</taxon>
        <taxon>Bacillati</taxon>
        <taxon>Actinomycetota</taxon>
        <taxon>Actinomycetes</taxon>
        <taxon>Streptosporangiales</taxon>
        <taxon>Thermomonosporaceae</taxon>
        <taxon>Actinomadura</taxon>
    </lineage>
</organism>
<evidence type="ECO:0000313" key="1">
    <source>
        <dbReference type="EMBL" id="KAB2369628.1"/>
    </source>
</evidence>
<proteinExistence type="predicted"/>
<evidence type="ECO:0000313" key="2">
    <source>
        <dbReference type="Proteomes" id="UP000483004"/>
    </source>
</evidence>
<keyword evidence="2" id="KW-1185">Reference proteome</keyword>
<dbReference type="RefSeq" id="WP_151544808.1">
    <property type="nucleotide sequence ID" value="NZ_WBMR01000162.1"/>
</dbReference>